<protein>
    <submittedName>
        <fullName evidence="4">FecR family protein</fullName>
    </submittedName>
</protein>
<dbReference type="PIRSF" id="PIRSF018266">
    <property type="entry name" value="FecR"/>
    <property type="match status" value="1"/>
</dbReference>
<keyword evidence="5" id="KW-1185">Reference proteome</keyword>
<dbReference type="Gene3D" id="3.55.50.30">
    <property type="match status" value="1"/>
</dbReference>
<dbReference type="RefSeq" id="WP_131527448.1">
    <property type="nucleotide sequence ID" value="NZ_SJSO01000003.1"/>
</dbReference>
<evidence type="ECO:0000313" key="5">
    <source>
        <dbReference type="Proteomes" id="UP000293925"/>
    </source>
</evidence>
<keyword evidence="1" id="KW-0472">Membrane</keyword>
<feature type="domain" description="Protein FecR C-terminal" evidence="3">
    <location>
        <begin position="306"/>
        <end position="374"/>
    </location>
</feature>
<dbReference type="AlphaFoldDB" id="A0A4R0Q4B2"/>
<organism evidence="4 5">
    <name type="scientific">Pedobacter psychrodurus</name>
    <dbReference type="NCBI Taxonomy" id="2530456"/>
    <lineage>
        <taxon>Bacteria</taxon>
        <taxon>Pseudomonadati</taxon>
        <taxon>Bacteroidota</taxon>
        <taxon>Sphingobacteriia</taxon>
        <taxon>Sphingobacteriales</taxon>
        <taxon>Sphingobacteriaceae</taxon>
        <taxon>Pedobacter</taxon>
    </lineage>
</organism>
<dbReference type="PANTHER" id="PTHR30273:SF2">
    <property type="entry name" value="PROTEIN FECR"/>
    <property type="match status" value="1"/>
</dbReference>
<dbReference type="Pfam" id="PF04773">
    <property type="entry name" value="FecR"/>
    <property type="match status" value="1"/>
</dbReference>
<accession>A0A4R0Q4B2</accession>
<dbReference type="InterPro" id="IPR032508">
    <property type="entry name" value="FecR_C"/>
</dbReference>
<evidence type="ECO:0000256" key="1">
    <source>
        <dbReference type="SAM" id="Phobius"/>
    </source>
</evidence>
<dbReference type="Pfam" id="PF16344">
    <property type="entry name" value="FecR_C"/>
    <property type="match status" value="1"/>
</dbReference>
<keyword evidence="1" id="KW-0812">Transmembrane</keyword>
<evidence type="ECO:0000259" key="2">
    <source>
        <dbReference type="Pfam" id="PF04773"/>
    </source>
</evidence>
<reference evidence="4 5" key="1">
    <citation type="submission" date="2019-02" db="EMBL/GenBank/DDBJ databases">
        <title>Pedobacter sp. RP-3-21 sp. nov., isolated from Arctic soil.</title>
        <authorList>
            <person name="Dahal R.H."/>
        </authorList>
    </citation>
    <scope>NUCLEOTIDE SEQUENCE [LARGE SCALE GENOMIC DNA]</scope>
    <source>
        <strain evidence="4 5">RP-3-21</strain>
    </source>
</reference>
<dbReference type="InterPro" id="IPR012373">
    <property type="entry name" value="Ferrdict_sens_TM"/>
</dbReference>
<evidence type="ECO:0000259" key="3">
    <source>
        <dbReference type="Pfam" id="PF16344"/>
    </source>
</evidence>
<feature type="domain" description="FecR protein" evidence="2">
    <location>
        <begin position="166"/>
        <end position="259"/>
    </location>
</feature>
<dbReference type="EMBL" id="SJSO01000003">
    <property type="protein sequence ID" value="TCD28518.1"/>
    <property type="molecule type" value="Genomic_DNA"/>
</dbReference>
<dbReference type="GO" id="GO:0016989">
    <property type="term" value="F:sigma factor antagonist activity"/>
    <property type="evidence" value="ECO:0007669"/>
    <property type="project" value="TreeGrafter"/>
</dbReference>
<dbReference type="FunFam" id="2.60.120.1440:FF:000001">
    <property type="entry name" value="Putative anti-sigma factor"/>
    <property type="match status" value="1"/>
</dbReference>
<dbReference type="PANTHER" id="PTHR30273">
    <property type="entry name" value="PERIPLASMIC SIGNAL SENSOR AND SIGMA FACTOR ACTIVATOR FECR-RELATED"/>
    <property type="match status" value="1"/>
</dbReference>
<comment type="caution">
    <text evidence="4">The sequence shown here is derived from an EMBL/GenBank/DDBJ whole genome shotgun (WGS) entry which is preliminary data.</text>
</comment>
<dbReference type="Proteomes" id="UP000293925">
    <property type="component" value="Unassembled WGS sequence"/>
</dbReference>
<feature type="transmembrane region" description="Helical" evidence="1">
    <location>
        <begin position="69"/>
        <end position="90"/>
    </location>
</feature>
<name>A0A4R0Q4B2_9SPHI</name>
<keyword evidence="1" id="KW-1133">Transmembrane helix</keyword>
<gene>
    <name evidence="4" type="ORF">EZ456_03765</name>
</gene>
<dbReference type="Gene3D" id="2.60.120.1440">
    <property type="match status" value="1"/>
</dbReference>
<proteinExistence type="predicted"/>
<dbReference type="OrthoDB" id="1099963at2"/>
<dbReference type="InterPro" id="IPR006860">
    <property type="entry name" value="FecR"/>
</dbReference>
<sequence length="376" mass="42227">MNEKEIAEMLERYKNGEATAQEEALLLSWSLTYREEGKEVLSMEEREHEVDQIWNKLDKDIFRTKRIRIWPRIAAAAVLLISISIGLYLYTNNKSGIQLSSNDIQPGQNSATLTLSNGKKIKLNSAANGQLMGDSGISISKTADGQLVYTVTEADERNASSQQNMLETYKGEQYQVILPDGSHVWLNAASTLKYPLVFSAKERLVELSGEAYFEVAHNPGKPFRVKTTSQQVEVLGTHFNINAYPDDLLSRTTLLSGSIRVSTPSLGRKENGEIVLSPGEQTVLVGNKISVVQADPEEAIAWKNGYFMFKSENIRSVMKKVSRWYDVEIVYKGEVPDDKFGGVVSRFSNVTQVLRKLELTEKVHFEIEGRRIIVTK</sequence>
<evidence type="ECO:0000313" key="4">
    <source>
        <dbReference type="EMBL" id="TCD28518.1"/>
    </source>
</evidence>